<dbReference type="Gene3D" id="3.40.50.300">
    <property type="entry name" value="P-loop containing nucleotide triphosphate hydrolases"/>
    <property type="match status" value="1"/>
</dbReference>
<dbReference type="InterPro" id="IPR007743">
    <property type="entry name" value="Immunity-related_GTPase-like"/>
</dbReference>
<evidence type="ECO:0000256" key="3">
    <source>
        <dbReference type="ARBA" id="ARBA00022801"/>
    </source>
</evidence>
<dbReference type="InterPro" id="IPR030385">
    <property type="entry name" value="G_IRG_dom"/>
</dbReference>
<dbReference type="EMBL" id="OX395133">
    <property type="protein sequence ID" value="CAI5781154.1"/>
    <property type="molecule type" value="Genomic_DNA"/>
</dbReference>
<proteinExistence type="inferred from homology"/>
<evidence type="ECO:0000256" key="2">
    <source>
        <dbReference type="ARBA" id="ARBA00022741"/>
    </source>
</evidence>
<gene>
    <name evidence="6" type="ORF">PODLI_1B042172</name>
</gene>
<dbReference type="PANTHER" id="PTHR32341">
    <property type="entry name" value="INTERFERON-INDUCIBLE GTPASE"/>
    <property type="match status" value="1"/>
</dbReference>
<dbReference type="GO" id="GO:0005525">
    <property type="term" value="F:GTP binding"/>
    <property type="evidence" value="ECO:0007669"/>
    <property type="project" value="UniProtKB-KW"/>
</dbReference>
<keyword evidence="7" id="KW-1185">Reference proteome</keyword>
<protein>
    <submittedName>
        <fullName evidence="6">Interferon-inducible GTPase 5-like</fullName>
    </submittedName>
</protein>
<keyword evidence="3" id="KW-0378">Hydrolase</keyword>
<comment type="similarity">
    <text evidence="1">Belongs to the TRAFAC class dynamin-like GTPase superfamily. IRG family.</text>
</comment>
<feature type="domain" description="IRG-type G" evidence="5">
    <location>
        <begin position="1"/>
        <end position="60"/>
    </location>
</feature>
<evidence type="ECO:0000313" key="7">
    <source>
        <dbReference type="Proteomes" id="UP001178461"/>
    </source>
</evidence>
<accession>A0AA35KPP2</accession>
<dbReference type="AlphaFoldDB" id="A0AA35KPP2"/>
<name>A0AA35KPP2_9SAUR</name>
<dbReference type="PANTHER" id="PTHR32341:SF17">
    <property type="entry name" value="IRG-TYPE G DOMAIN-CONTAINING PROTEIN"/>
    <property type="match status" value="1"/>
</dbReference>
<dbReference type="Pfam" id="PF05049">
    <property type="entry name" value="IIGP"/>
    <property type="match status" value="1"/>
</dbReference>
<dbReference type="PROSITE" id="PS51716">
    <property type="entry name" value="G_IRG"/>
    <property type="match status" value="1"/>
</dbReference>
<dbReference type="InterPro" id="IPR027417">
    <property type="entry name" value="P-loop_NTPase"/>
</dbReference>
<dbReference type="GO" id="GO:0016020">
    <property type="term" value="C:membrane"/>
    <property type="evidence" value="ECO:0007669"/>
    <property type="project" value="InterPro"/>
</dbReference>
<keyword evidence="2" id="KW-0547">Nucleotide-binding</keyword>
<dbReference type="Proteomes" id="UP001178461">
    <property type="component" value="Chromosome 8"/>
</dbReference>
<organism evidence="6 7">
    <name type="scientific">Podarcis lilfordi</name>
    <name type="common">Lilford's wall lizard</name>
    <dbReference type="NCBI Taxonomy" id="74358"/>
    <lineage>
        <taxon>Eukaryota</taxon>
        <taxon>Metazoa</taxon>
        <taxon>Chordata</taxon>
        <taxon>Craniata</taxon>
        <taxon>Vertebrata</taxon>
        <taxon>Euteleostomi</taxon>
        <taxon>Lepidosauria</taxon>
        <taxon>Squamata</taxon>
        <taxon>Bifurcata</taxon>
        <taxon>Unidentata</taxon>
        <taxon>Episquamata</taxon>
        <taxon>Laterata</taxon>
        <taxon>Lacertibaenia</taxon>
        <taxon>Lacertidae</taxon>
        <taxon>Podarcis</taxon>
    </lineage>
</organism>
<dbReference type="InterPro" id="IPR051515">
    <property type="entry name" value="IRG"/>
</dbReference>
<dbReference type="GO" id="GO:0003924">
    <property type="term" value="F:GTPase activity"/>
    <property type="evidence" value="ECO:0007669"/>
    <property type="project" value="TreeGrafter"/>
</dbReference>
<evidence type="ECO:0000313" key="6">
    <source>
        <dbReference type="EMBL" id="CAI5781154.1"/>
    </source>
</evidence>
<sequence>MERSYPNTFNEEEVLEKMRNDFKKQLEKWFRNTFPQVFLISSWDLRKYDFPQLVETLEKALPCLKRLAFLLSLPNFSSEVIEKKKSALKSHLWKISLASAGINEIPIPGLPLASDVALLCGSMVAFYKRFELDDDSFARLAKLARKPVEELKAVIKSPQRKEITRDLVIKKITDYAKRIIPAFAS</sequence>
<evidence type="ECO:0000259" key="5">
    <source>
        <dbReference type="PROSITE" id="PS51716"/>
    </source>
</evidence>
<evidence type="ECO:0000256" key="1">
    <source>
        <dbReference type="ARBA" id="ARBA00005429"/>
    </source>
</evidence>
<keyword evidence="4" id="KW-0342">GTP-binding</keyword>
<reference evidence="6" key="1">
    <citation type="submission" date="2022-12" db="EMBL/GenBank/DDBJ databases">
        <authorList>
            <person name="Alioto T."/>
            <person name="Alioto T."/>
            <person name="Gomez Garrido J."/>
        </authorList>
    </citation>
    <scope>NUCLEOTIDE SEQUENCE</scope>
</reference>
<evidence type="ECO:0000256" key="4">
    <source>
        <dbReference type="ARBA" id="ARBA00023134"/>
    </source>
</evidence>